<evidence type="ECO:0000313" key="7">
    <source>
        <dbReference type="Proteomes" id="UP001374579"/>
    </source>
</evidence>
<feature type="repeat" description="ANK" evidence="3">
    <location>
        <begin position="201"/>
        <end position="233"/>
    </location>
</feature>
<dbReference type="PANTHER" id="PTHR24198">
    <property type="entry name" value="ANKYRIN REPEAT AND PROTEIN KINASE DOMAIN-CONTAINING PROTEIN"/>
    <property type="match status" value="1"/>
</dbReference>
<evidence type="ECO:0000256" key="1">
    <source>
        <dbReference type="ARBA" id="ARBA00022737"/>
    </source>
</evidence>
<sequence length="488" mass="53482">MPTQLVQQEEQLLEAVKAGREDKVRALLSSGCRLEAVDADGRTALHWACHYGHLAILCLLLSHTPAAFTPPPDSQPCPSCALSLRLNNDAKEKQSVRNLKGEFKTPEHGGGSLNSEGDAETLDNDDGLGGSGEKSLVHKNHHVQARKGPCTCVSRLTAHEVNRRDTKGHTPLHVACNYRRDDVAAFLVTLPSCDINAADKAGNTPLHRAIHADLHTLACLLCDAGADVTATNSQLRTPLHEAIRSGNHDVIRTLIARGCDVNAVTSSMAATTPFLTAIFYHRISSRSLQCGQALDTTLRLLIEAGCRLSEGDYQWTPLSATIDIDRSFIASLLLFNGCRVQRAYSDERKHSHNLNQLLPSSYSRSLLVEAFSRCESHVVKLLVLCGYQPTPEEVEQCSRRIPSFSPLFYRISTSERAATRAKTQLLHWLGQRASSTCTLMELSRTAVRTALNHAAGDTSILKRVPHLPLPSAMRHYVGLSDFTEILML</sequence>
<protein>
    <recommendedName>
        <fullName evidence="5">SOCS box domain-containing protein</fullName>
    </recommendedName>
</protein>
<dbReference type="SUPFAM" id="SSF48403">
    <property type="entry name" value="Ankyrin repeat"/>
    <property type="match status" value="1"/>
</dbReference>
<name>A0AAN9GMM3_9CAEN</name>
<dbReference type="InterPro" id="IPR036770">
    <property type="entry name" value="Ankyrin_rpt-contain_sf"/>
</dbReference>
<keyword evidence="2 3" id="KW-0040">ANK repeat</keyword>
<keyword evidence="1" id="KW-0677">Repeat</keyword>
<evidence type="ECO:0000256" key="4">
    <source>
        <dbReference type="SAM" id="MobiDB-lite"/>
    </source>
</evidence>
<comment type="caution">
    <text evidence="6">The sequence shown here is derived from an EMBL/GenBank/DDBJ whole genome shotgun (WGS) entry which is preliminary data.</text>
</comment>
<proteinExistence type="predicted"/>
<feature type="domain" description="SOCS box" evidence="5">
    <location>
        <begin position="424"/>
        <end position="483"/>
    </location>
</feature>
<dbReference type="PRINTS" id="PR01415">
    <property type="entry name" value="ANKYRIN"/>
</dbReference>
<accession>A0AAN9GMM3</accession>
<feature type="region of interest" description="Disordered" evidence="4">
    <location>
        <begin position="93"/>
        <end position="130"/>
    </location>
</feature>
<evidence type="ECO:0000313" key="6">
    <source>
        <dbReference type="EMBL" id="KAK7114243.1"/>
    </source>
</evidence>
<dbReference type="Gene3D" id="1.25.40.20">
    <property type="entry name" value="Ankyrin repeat-containing domain"/>
    <property type="match status" value="2"/>
</dbReference>
<feature type="compositionally biased region" description="Basic and acidic residues" evidence="4">
    <location>
        <begin position="93"/>
        <end position="107"/>
    </location>
</feature>
<dbReference type="Pfam" id="PF00023">
    <property type="entry name" value="Ank"/>
    <property type="match status" value="1"/>
</dbReference>
<evidence type="ECO:0000256" key="2">
    <source>
        <dbReference type="ARBA" id="ARBA00023043"/>
    </source>
</evidence>
<dbReference type="Pfam" id="PF13637">
    <property type="entry name" value="Ank_4"/>
    <property type="match status" value="1"/>
</dbReference>
<evidence type="ECO:0000259" key="5">
    <source>
        <dbReference type="PROSITE" id="PS50225"/>
    </source>
</evidence>
<organism evidence="6 7">
    <name type="scientific">Littorina saxatilis</name>
    <dbReference type="NCBI Taxonomy" id="31220"/>
    <lineage>
        <taxon>Eukaryota</taxon>
        <taxon>Metazoa</taxon>
        <taxon>Spiralia</taxon>
        <taxon>Lophotrochozoa</taxon>
        <taxon>Mollusca</taxon>
        <taxon>Gastropoda</taxon>
        <taxon>Caenogastropoda</taxon>
        <taxon>Littorinimorpha</taxon>
        <taxon>Littorinoidea</taxon>
        <taxon>Littorinidae</taxon>
        <taxon>Littorina</taxon>
    </lineage>
</organism>
<dbReference type="EMBL" id="JBAMIC010000001">
    <property type="protein sequence ID" value="KAK7114243.1"/>
    <property type="molecule type" value="Genomic_DNA"/>
</dbReference>
<keyword evidence="7" id="KW-1185">Reference proteome</keyword>
<dbReference type="PANTHER" id="PTHR24198:SF165">
    <property type="entry name" value="ANKYRIN REPEAT-CONTAINING PROTEIN-RELATED"/>
    <property type="match status" value="1"/>
</dbReference>
<dbReference type="InterPro" id="IPR002110">
    <property type="entry name" value="Ankyrin_rpt"/>
</dbReference>
<feature type="repeat" description="ANK" evidence="3">
    <location>
        <begin position="40"/>
        <end position="63"/>
    </location>
</feature>
<dbReference type="PROSITE" id="PS50225">
    <property type="entry name" value="SOCS"/>
    <property type="match status" value="1"/>
</dbReference>
<dbReference type="AlphaFoldDB" id="A0AAN9GMM3"/>
<dbReference type="Pfam" id="PF07525">
    <property type="entry name" value="SOCS_box"/>
    <property type="match status" value="1"/>
</dbReference>
<gene>
    <name evidence="6" type="ORF">V1264_000331</name>
</gene>
<feature type="compositionally biased region" description="Acidic residues" evidence="4">
    <location>
        <begin position="117"/>
        <end position="126"/>
    </location>
</feature>
<dbReference type="Proteomes" id="UP001374579">
    <property type="component" value="Unassembled WGS sequence"/>
</dbReference>
<dbReference type="InterPro" id="IPR001496">
    <property type="entry name" value="SOCS_box"/>
</dbReference>
<evidence type="ECO:0000256" key="3">
    <source>
        <dbReference type="PROSITE-ProRule" id="PRU00023"/>
    </source>
</evidence>
<dbReference type="SMART" id="SM00248">
    <property type="entry name" value="ANK"/>
    <property type="match status" value="5"/>
</dbReference>
<dbReference type="Pfam" id="PF12796">
    <property type="entry name" value="Ank_2"/>
    <property type="match status" value="1"/>
</dbReference>
<feature type="repeat" description="ANK" evidence="3">
    <location>
        <begin position="234"/>
        <end position="266"/>
    </location>
</feature>
<dbReference type="PROSITE" id="PS50088">
    <property type="entry name" value="ANK_REPEAT"/>
    <property type="match status" value="3"/>
</dbReference>
<reference evidence="6 7" key="1">
    <citation type="submission" date="2024-02" db="EMBL/GenBank/DDBJ databases">
        <title>Chromosome-scale genome assembly of the rough periwinkle Littorina saxatilis.</title>
        <authorList>
            <person name="De Jode A."/>
            <person name="Faria R."/>
            <person name="Formenti G."/>
            <person name="Sims Y."/>
            <person name="Smith T.P."/>
            <person name="Tracey A."/>
            <person name="Wood J.M.D."/>
            <person name="Zagrodzka Z.B."/>
            <person name="Johannesson K."/>
            <person name="Butlin R.K."/>
            <person name="Leder E.H."/>
        </authorList>
    </citation>
    <scope>NUCLEOTIDE SEQUENCE [LARGE SCALE GENOMIC DNA]</scope>
    <source>
        <strain evidence="6">Snail1</strain>
        <tissue evidence="6">Muscle</tissue>
    </source>
</reference>
<dbReference type="PROSITE" id="PS50297">
    <property type="entry name" value="ANK_REP_REGION"/>
    <property type="match status" value="3"/>
</dbReference>